<evidence type="ECO:0000313" key="2">
    <source>
        <dbReference type="EMBL" id="GBM79622.1"/>
    </source>
</evidence>
<feature type="region of interest" description="Disordered" evidence="1">
    <location>
        <begin position="1"/>
        <end position="60"/>
    </location>
</feature>
<name>A0A4Y2IRV4_ARAVE</name>
<sequence length="102" mass="11431">MRRPPILPGYDPSSEMGPKDTPPLLYPPREREPAYLSGNFSSVNLAGGDETQGPSQNKRWTIRKVSCWSTRVRLSSEGKDRRGFTTPSFLSFYSPPEGVNKN</sequence>
<organism evidence="2 3">
    <name type="scientific">Araneus ventricosus</name>
    <name type="common">Orbweaver spider</name>
    <name type="synonym">Epeira ventricosa</name>
    <dbReference type="NCBI Taxonomy" id="182803"/>
    <lineage>
        <taxon>Eukaryota</taxon>
        <taxon>Metazoa</taxon>
        <taxon>Ecdysozoa</taxon>
        <taxon>Arthropoda</taxon>
        <taxon>Chelicerata</taxon>
        <taxon>Arachnida</taxon>
        <taxon>Araneae</taxon>
        <taxon>Araneomorphae</taxon>
        <taxon>Entelegynae</taxon>
        <taxon>Araneoidea</taxon>
        <taxon>Araneidae</taxon>
        <taxon>Araneus</taxon>
    </lineage>
</organism>
<comment type="caution">
    <text evidence="2">The sequence shown here is derived from an EMBL/GenBank/DDBJ whole genome shotgun (WGS) entry which is preliminary data.</text>
</comment>
<accession>A0A4Y2IRV4</accession>
<reference evidence="2 3" key="1">
    <citation type="journal article" date="2019" name="Sci. Rep.">
        <title>Orb-weaving spider Araneus ventricosus genome elucidates the spidroin gene catalogue.</title>
        <authorList>
            <person name="Kono N."/>
            <person name="Nakamura H."/>
            <person name="Ohtoshi R."/>
            <person name="Moran D.A.P."/>
            <person name="Shinohara A."/>
            <person name="Yoshida Y."/>
            <person name="Fujiwara M."/>
            <person name="Mori M."/>
            <person name="Tomita M."/>
            <person name="Arakawa K."/>
        </authorList>
    </citation>
    <scope>NUCLEOTIDE SEQUENCE [LARGE SCALE GENOMIC DNA]</scope>
</reference>
<dbReference type="EMBL" id="BGPR01002831">
    <property type="protein sequence ID" value="GBM79622.1"/>
    <property type="molecule type" value="Genomic_DNA"/>
</dbReference>
<dbReference type="AlphaFoldDB" id="A0A4Y2IRV4"/>
<proteinExistence type="predicted"/>
<evidence type="ECO:0000256" key="1">
    <source>
        <dbReference type="SAM" id="MobiDB-lite"/>
    </source>
</evidence>
<protein>
    <submittedName>
        <fullName evidence="2">Uncharacterized protein</fullName>
    </submittedName>
</protein>
<dbReference type="Proteomes" id="UP000499080">
    <property type="component" value="Unassembled WGS sequence"/>
</dbReference>
<evidence type="ECO:0000313" key="3">
    <source>
        <dbReference type="Proteomes" id="UP000499080"/>
    </source>
</evidence>
<gene>
    <name evidence="2" type="ORF">AVEN_131223_1</name>
</gene>
<keyword evidence="3" id="KW-1185">Reference proteome</keyword>